<evidence type="ECO:0000256" key="2">
    <source>
        <dbReference type="ARBA" id="ARBA00023157"/>
    </source>
</evidence>
<dbReference type="Gene3D" id="3.15.10.10">
    <property type="entry name" value="Bactericidal permeability-increasing protein, domain 1"/>
    <property type="match status" value="1"/>
</dbReference>
<dbReference type="SMART" id="SM00329">
    <property type="entry name" value="BPI2"/>
    <property type="match status" value="1"/>
</dbReference>
<dbReference type="Pfam" id="PF02886">
    <property type="entry name" value="LBP_BPI_CETP_C"/>
    <property type="match status" value="1"/>
</dbReference>
<dbReference type="AlphaFoldDB" id="A0AAV7K0L3"/>
<dbReference type="InterPro" id="IPR001124">
    <property type="entry name" value="Lipid-bd_serum_glycop_C"/>
</dbReference>
<reference evidence="6 7" key="1">
    <citation type="journal article" date="2023" name="BMC Biol.">
        <title>The compact genome of the sponge Oopsacas minuta (Hexactinellida) is lacking key metazoan core genes.</title>
        <authorList>
            <person name="Santini S."/>
            <person name="Schenkelaars Q."/>
            <person name="Jourda C."/>
            <person name="Duchesne M."/>
            <person name="Belahbib H."/>
            <person name="Rocher C."/>
            <person name="Selva M."/>
            <person name="Riesgo A."/>
            <person name="Vervoort M."/>
            <person name="Leys S.P."/>
            <person name="Kodjabachian L."/>
            <person name="Le Bivic A."/>
            <person name="Borchiellini C."/>
            <person name="Claverie J.M."/>
            <person name="Renard E."/>
        </authorList>
    </citation>
    <scope>NUCLEOTIDE SEQUENCE [LARGE SCALE GENOMIC DNA]</scope>
    <source>
        <strain evidence="6">SPO-2</strain>
    </source>
</reference>
<dbReference type="InterPro" id="IPR032942">
    <property type="entry name" value="BPI/LBP/Plunc"/>
</dbReference>
<evidence type="ECO:0000313" key="6">
    <source>
        <dbReference type="EMBL" id="KAI6654702.1"/>
    </source>
</evidence>
<evidence type="ECO:0000313" key="7">
    <source>
        <dbReference type="Proteomes" id="UP001165289"/>
    </source>
</evidence>
<dbReference type="SUPFAM" id="SSF55394">
    <property type="entry name" value="Bactericidal permeability-increasing protein, BPI"/>
    <property type="match status" value="2"/>
</dbReference>
<dbReference type="Gene3D" id="3.15.20.10">
    <property type="entry name" value="Bactericidal permeability-increasing protein, domain 2"/>
    <property type="match status" value="1"/>
</dbReference>
<accession>A0AAV7K0L3</accession>
<dbReference type="InterPro" id="IPR017942">
    <property type="entry name" value="Lipid-bd_serum_glycop_N"/>
</dbReference>
<dbReference type="PANTHER" id="PTHR10504">
    <property type="entry name" value="BACTERICIDAL PERMEABILITY-INCREASING BPI PROTEIN-RELATED"/>
    <property type="match status" value="1"/>
</dbReference>
<sequence length="485" mass="53120">MINNSIKIVSVVTLITIISSGLTDYPGARIVLTQTGLDYLTEIGLPYLQSALDTTINIPDQSGEKFLIYYELSNIQIWGIHLKGLSAILGSNGLTLKGTDLSIKMRLDYSFTFLVIHESGSIEVDISDGDLSQTILAKRDENGHPILQSDGCAIHVSGVNLEFTGWLDGILNLISGILDDLVEDYLDNNGCSRLSSVIEDDLNPLIQTFQTEANIEEFIEIDYSLVDNPLFTDLELQVDLKGEFVSVKQYSVEPPFSAPPIPELTEFSRMAYLMVSTYTANTAAFAYQEEEFLHINIAPDTLPAKVDIPITTVLFQDLIPAFYNKYPDMNLTLNMYATKPPILKVTPGEARLQGSGIIEFAVYDANCDNAIVHAFSLEVDGSTEVEVGLKQVAGATNVTGKIESLDLEVSILDTEVGTINATKITDLIRLLGNSLIIPLVNSFAGVGWPIPAIDGIELEDTELILRNDYILIGTDVNYVPQQSNP</sequence>
<comment type="similarity">
    <text evidence="1">Belongs to the BPI/LBP/Plunc superfamily. BPI/LBP family.</text>
</comment>
<comment type="caution">
    <text evidence="6">The sequence shown here is derived from an EMBL/GenBank/DDBJ whole genome shotgun (WGS) entry which is preliminary data.</text>
</comment>
<feature type="signal peptide" evidence="3">
    <location>
        <begin position="1"/>
        <end position="23"/>
    </location>
</feature>
<evidence type="ECO:0000256" key="1">
    <source>
        <dbReference type="ARBA" id="ARBA00007292"/>
    </source>
</evidence>
<dbReference type="SMART" id="SM00328">
    <property type="entry name" value="BPI1"/>
    <property type="match status" value="1"/>
</dbReference>
<name>A0AAV7K0L3_9METZ</name>
<dbReference type="PANTHER" id="PTHR10504:SF131">
    <property type="entry name" value="BPI2 DOMAIN-CONTAINING PROTEIN"/>
    <property type="match status" value="1"/>
</dbReference>
<dbReference type="InterPro" id="IPR017943">
    <property type="entry name" value="Bactericidal_perm-incr_a/b_dom"/>
</dbReference>
<keyword evidence="2" id="KW-1015">Disulfide bond</keyword>
<dbReference type="Proteomes" id="UP001165289">
    <property type="component" value="Unassembled WGS sequence"/>
</dbReference>
<keyword evidence="7" id="KW-1185">Reference proteome</keyword>
<dbReference type="GO" id="GO:0005615">
    <property type="term" value="C:extracellular space"/>
    <property type="evidence" value="ECO:0007669"/>
    <property type="project" value="TreeGrafter"/>
</dbReference>
<keyword evidence="3" id="KW-0732">Signal</keyword>
<evidence type="ECO:0000259" key="4">
    <source>
        <dbReference type="SMART" id="SM00328"/>
    </source>
</evidence>
<dbReference type="Pfam" id="PF01273">
    <property type="entry name" value="LBP_BPI_CETP"/>
    <property type="match status" value="1"/>
</dbReference>
<evidence type="ECO:0000259" key="5">
    <source>
        <dbReference type="SMART" id="SM00329"/>
    </source>
</evidence>
<dbReference type="GO" id="GO:0008289">
    <property type="term" value="F:lipid binding"/>
    <property type="evidence" value="ECO:0007669"/>
    <property type="project" value="InterPro"/>
</dbReference>
<feature type="chain" id="PRO_5043585998" evidence="3">
    <location>
        <begin position="24"/>
        <end position="485"/>
    </location>
</feature>
<protein>
    <submittedName>
        <fullName evidence="6">Uncharacterized protein</fullName>
    </submittedName>
</protein>
<feature type="domain" description="Lipid-binding serum glycoprotein C-terminal" evidence="5">
    <location>
        <begin position="265"/>
        <end position="474"/>
    </location>
</feature>
<evidence type="ECO:0000256" key="3">
    <source>
        <dbReference type="SAM" id="SignalP"/>
    </source>
</evidence>
<feature type="domain" description="Lipid-binding serum glycoprotein N-terminal" evidence="4">
    <location>
        <begin position="32"/>
        <end position="249"/>
    </location>
</feature>
<dbReference type="EMBL" id="JAKMXF010000221">
    <property type="protein sequence ID" value="KAI6654702.1"/>
    <property type="molecule type" value="Genomic_DNA"/>
</dbReference>
<proteinExistence type="inferred from homology"/>
<organism evidence="6 7">
    <name type="scientific">Oopsacas minuta</name>
    <dbReference type="NCBI Taxonomy" id="111878"/>
    <lineage>
        <taxon>Eukaryota</taxon>
        <taxon>Metazoa</taxon>
        <taxon>Porifera</taxon>
        <taxon>Hexactinellida</taxon>
        <taxon>Hexasterophora</taxon>
        <taxon>Lyssacinosida</taxon>
        <taxon>Leucopsacidae</taxon>
        <taxon>Oopsacas</taxon>
    </lineage>
</organism>
<gene>
    <name evidence="6" type="ORF">LOD99_2581</name>
</gene>